<dbReference type="Pfam" id="PF07238">
    <property type="entry name" value="PilZ"/>
    <property type="match status" value="1"/>
</dbReference>
<evidence type="ECO:0000259" key="1">
    <source>
        <dbReference type="Pfam" id="PF07238"/>
    </source>
</evidence>
<dbReference type="OrthoDB" id="2354159at2"/>
<comment type="caution">
    <text evidence="2">The sequence shown here is derived from an EMBL/GenBank/DDBJ whole genome shotgun (WGS) entry which is preliminary data.</text>
</comment>
<reference evidence="2 3" key="1">
    <citation type="submission" date="2019-03" db="EMBL/GenBank/DDBJ databases">
        <title>This is whole genome sequence of Paenibacillus sp MS74 strain.</title>
        <authorList>
            <person name="Trinh H.N."/>
        </authorList>
    </citation>
    <scope>NUCLEOTIDE SEQUENCE [LARGE SCALE GENOMIC DNA]</scope>
    <source>
        <strain evidence="2 3">MS74</strain>
    </source>
</reference>
<accession>A0A4R5KTG1</accession>
<keyword evidence="3" id="KW-1185">Reference proteome</keyword>
<proteinExistence type="predicted"/>
<dbReference type="GO" id="GO:0035438">
    <property type="term" value="F:cyclic-di-GMP binding"/>
    <property type="evidence" value="ECO:0007669"/>
    <property type="project" value="InterPro"/>
</dbReference>
<organism evidence="2 3">
    <name type="scientific">Paenibacillus piri</name>
    <dbReference type="NCBI Taxonomy" id="2547395"/>
    <lineage>
        <taxon>Bacteria</taxon>
        <taxon>Bacillati</taxon>
        <taxon>Bacillota</taxon>
        <taxon>Bacilli</taxon>
        <taxon>Bacillales</taxon>
        <taxon>Paenibacillaceae</taxon>
        <taxon>Paenibacillus</taxon>
    </lineage>
</organism>
<protein>
    <submittedName>
        <fullName evidence="2">PilZ domain-containing protein</fullName>
    </submittedName>
</protein>
<name>A0A4R5KTG1_9BACL</name>
<dbReference type="SUPFAM" id="SSF141371">
    <property type="entry name" value="PilZ domain-like"/>
    <property type="match status" value="1"/>
</dbReference>
<sequence length="188" mass="21563">MISWVIFKRYISRLSGKKSNINQNTLKLQSSRLSRPLLVYILIGYSLIGEWLDRTAQEGDLTNMMKSKRKEPFRYMFSSKTACTFEMTHINGKAVSAKPAEAAIVDISKSGCKLYTNLNLNASDNRIQLIVNLAIDGQIRQFPGSIRWQKQDGTSYYYGIQLDWTEAEKEQMLLDIRNLAVSRKIEVL</sequence>
<evidence type="ECO:0000313" key="3">
    <source>
        <dbReference type="Proteomes" id="UP000295636"/>
    </source>
</evidence>
<dbReference type="AlphaFoldDB" id="A0A4R5KTG1"/>
<dbReference type="InterPro" id="IPR009875">
    <property type="entry name" value="PilZ_domain"/>
</dbReference>
<dbReference type="Proteomes" id="UP000295636">
    <property type="component" value="Unassembled WGS sequence"/>
</dbReference>
<dbReference type="Gene3D" id="2.40.10.220">
    <property type="entry name" value="predicted glycosyltransferase like domains"/>
    <property type="match status" value="1"/>
</dbReference>
<evidence type="ECO:0000313" key="2">
    <source>
        <dbReference type="EMBL" id="TDF99183.1"/>
    </source>
</evidence>
<gene>
    <name evidence="2" type="ORF">E1757_04790</name>
</gene>
<feature type="domain" description="PilZ" evidence="1">
    <location>
        <begin position="99"/>
        <end position="171"/>
    </location>
</feature>
<dbReference type="EMBL" id="SMRT01000002">
    <property type="protein sequence ID" value="TDF99183.1"/>
    <property type="molecule type" value="Genomic_DNA"/>
</dbReference>